<dbReference type="Gene3D" id="3.30.420.10">
    <property type="entry name" value="Ribonuclease H-like superfamily/Ribonuclease H"/>
    <property type="match status" value="1"/>
</dbReference>
<dbReference type="SUPFAM" id="SSF53098">
    <property type="entry name" value="Ribonuclease H-like"/>
    <property type="match status" value="1"/>
</dbReference>
<organism evidence="7 8">
    <name type="scientific">Calocera viscosa (strain TUFC12733)</name>
    <dbReference type="NCBI Taxonomy" id="1330018"/>
    <lineage>
        <taxon>Eukaryota</taxon>
        <taxon>Fungi</taxon>
        <taxon>Dikarya</taxon>
        <taxon>Basidiomycota</taxon>
        <taxon>Agaricomycotina</taxon>
        <taxon>Dacrymycetes</taxon>
        <taxon>Dacrymycetales</taxon>
        <taxon>Dacrymycetaceae</taxon>
        <taxon>Calocera</taxon>
    </lineage>
</organism>
<evidence type="ECO:0000256" key="3">
    <source>
        <dbReference type="ARBA" id="ARBA00022801"/>
    </source>
</evidence>
<evidence type="ECO:0000256" key="4">
    <source>
        <dbReference type="ARBA" id="ARBA00022839"/>
    </source>
</evidence>
<dbReference type="GO" id="GO:0005739">
    <property type="term" value="C:mitochondrion"/>
    <property type="evidence" value="ECO:0007669"/>
    <property type="project" value="TreeGrafter"/>
</dbReference>
<sequence length="326" mass="36096">MLTLGRRALHRLPSPLAPSAAPAAAAYIPRTSSFLASPAIHGRREKHTQRAYDVLQELLIPHPPTLTPTPAPAPPRPAVSPVSPASYATATPVSPVSRAQAAIHAALSSPSQLKQTAYNTPQPRHMSAAFTPRPLYAPDGPMVWIDLEMTGLDYHTDTILEVAVLITNGNLDVVDDGGFRHAVKTDKKVLDNMNDWCIEQHGKSGLTAECLSAPHRLREVTALALAYVRHWVPERCTAVLAGSSIHVDRAFMAELMPDLERWMHYRIVDVSSVKELCRRWYPELSKSAGLDVKNSNHRALDDIRGSISELRFYREHIFKDPEDVRL</sequence>
<keyword evidence="2" id="KW-0540">Nuclease</keyword>
<proteinExistence type="inferred from homology"/>
<dbReference type="InterPro" id="IPR012337">
    <property type="entry name" value="RNaseH-like_sf"/>
</dbReference>
<keyword evidence="8" id="KW-1185">Reference proteome</keyword>
<dbReference type="STRING" id="1330018.A0A167GAM8"/>
<evidence type="ECO:0000256" key="5">
    <source>
        <dbReference type="SAM" id="MobiDB-lite"/>
    </source>
</evidence>
<dbReference type="CDD" id="cd06135">
    <property type="entry name" value="Orn"/>
    <property type="match status" value="1"/>
</dbReference>
<dbReference type="Proteomes" id="UP000076738">
    <property type="component" value="Unassembled WGS sequence"/>
</dbReference>
<evidence type="ECO:0000256" key="2">
    <source>
        <dbReference type="ARBA" id="ARBA00022722"/>
    </source>
</evidence>
<comment type="similarity">
    <text evidence="1">Belongs to the oligoribonuclease family.</text>
</comment>
<dbReference type="PANTHER" id="PTHR11046">
    <property type="entry name" value="OLIGORIBONUCLEASE, MITOCHONDRIAL"/>
    <property type="match status" value="1"/>
</dbReference>
<dbReference type="FunFam" id="3.30.420.10:FF:000003">
    <property type="entry name" value="Oligoribonuclease"/>
    <property type="match status" value="1"/>
</dbReference>
<dbReference type="OrthoDB" id="270189at2759"/>
<dbReference type="InterPro" id="IPR022894">
    <property type="entry name" value="Oligoribonuclease"/>
</dbReference>
<protein>
    <submittedName>
        <fullName evidence="7">Ribonuclease H-like protein</fullName>
    </submittedName>
</protein>
<dbReference type="EMBL" id="KV417344">
    <property type="protein sequence ID" value="KZO90356.1"/>
    <property type="molecule type" value="Genomic_DNA"/>
</dbReference>
<feature type="region of interest" description="Disordered" evidence="5">
    <location>
        <begin position="62"/>
        <end position="83"/>
    </location>
</feature>
<evidence type="ECO:0000256" key="1">
    <source>
        <dbReference type="ARBA" id="ARBA00009921"/>
    </source>
</evidence>
<dbReference type="GO" id="GO:0003676">
    <property type="term" value="F:nucleic acid binding"/>
    <property type="evidence" value="ECO:0007669"/>
    <property type="project" value="InterPro"/>
</dbReference>
<feature type="compositionally biased region" description="Pro residues" evidence="5">
    <location>
        <begin position="62"/>
        <end position="78"/>
    </location>
</feature>
<dbReference type="AlphaFoldDB" id="A0A167GAM8"/>
<dbReference type="GO" id="GO:0000175">
    <property type="term" value="F:3'-5'-RNA exonuclease activity"/>
    <property type="evidence" value="ECO:0007669"/>
    <property type="project" value="InterPro"/>
</dbReference>
<name>A0A167GAM8_CALVF</name>
<evidence type="ECO:0000313" key="8">
    <source>
        <dbReference type="Proteomes" id="UP000076738"/>
    </source>
</evidence>
<accession>A0A167GAM8</accession>
<dbReference type="PANTHER" id="PTHR11046:SF0">
    <property type="entry name" value="OLIGORIBONUCLEASE, MITOCHONDRIAL"/>
    <property type="match status" value="1"/>
</dbReference>
<gene>
    <name evidence="7" type="ORF">CALVIDRAFT_542761</name>
</gene>
<feature type="domain" description="Exonuclease" evidence="6">
    <location>
        <begin position="141"/>
        <end position="319"/>
    </location>
</feature>
<evidence type="ECO:0000259" key="6">
    <source>
        <dbReference type="SMART" id="SM00479"/>
    </source>
</evidence>
<reference evidence="7 8" key="1">
    <citation type="journal article" date="2016" name="Mol. Biol. Evol.">
        <title>Comparative Genomics of Early-Diverging Mushroom-Forming Fungi Provides Insights into the Origins of Lignocellulose Decay Capabilities.</title>
        <authorList>
            <person name="Nagy L.G."/>
            <person name="Riley R."/>
            <person name="Tritt A."/>
            <person name="Adam C."/>
            <person name="Daum C."/>
            <person name="Floudas D."/>
            <person name="Sun H."/>
            <person name="Yadav J.S."/>
            <person name="Pangilinan J."/>
            <person name="Larsson K.H."/>
            <person name="Matsuura K."/>
            <person name="Barry K."/>
            <person name="Labutti K."/>
            <person name="Kuo R."/>
            <person name="Ohm R.A."/>
            <person name="Bhattacharya S.S."/>
            <person name="Shirouzu T."/>
            <person name="Yoshinaga Y."/>
            <person name="Martin F.M."/>
            <person name="Grigoriev I.V."/>
            <person name="Hibbett D.S."/>
        </authorList>
    </citation>
    <scope>NUCLEOTIDE SEQUENCE [LARGE SCALE GENOMIC DNA]</scope>
    <source>
        <strain evidence="7 8">TUFC12733</strain>
    </source>
</reference>
<dbReference type="NCBIfam" id="NF003765">
    <property type="entry name" value="PRK05359.1"/>
    <property type="match status" value="1"/>
</dbReference>
<dbReference type="InterPro" id="IPR036397">
    <property type="entry name" value="RNaseH_sf"/>
</dbReference>
<dbReference type="Pfam" id="PF00929">
    <property type="entry name" value="RNase_T"/>
    <property type="match status" value="1"/>
</dbReference>
<dbReference type="SMART" id="SM00479">
    <property type="entry name" value="EXOIII"/>
    <property type="match status" value="1"/>
</dbReference>
<dbReference type="InterPro" id="IPR013520">
    <property type="entry name" value="Ribonucl_H"/>
</dbReference>
<keyword evidence="3" id="KW-0378">Hydrolase</keyword>
<keyword evidence="4" id="KW-0269">Exonuclease</keyword>
<evidence type="ECO:0000313" key="7">
    <source>
        <dbReference type="EMBL" id="KZO90356.1"/>
    </source>
</evidence>